<dbReference type="HOGENOM" id="CLU_896351_0_0_3"/>
<dbReference type="EMBL" id="CP002198">
    <property type="protein sequence ID" value="ADN14408.1"/>
    <property type="molecule type" value="Genomic_DNA"/>
</dbReference>
<feature type="chain" id="PRO_5003141268" description="PEP-CTERM protein-sorting domain-containing protein" evidence="1">
    <location>
        <begin position="25"/>
        <end position="310"/>
    </location>
</feature>
<evidence type="ECO:0000313" key="3">
    <source>
        <dbReference type="Proteomes" id="UP000008206"/>
    </source>
</evidence>
<gene>
    <name evidence="2" type="ordered locus">Cyan7822_2433</name>
</gene>
<sequence>MLQISRKIAVFGLAIMGLSITPVAAKSLTLQETNQSAMVVGTDNQVKQEVNQVLSNYFAINYDLNSQNFQIISLPEIDNNLRIKQSSKQETFISGSQNKVIQKNQQIQINYFNISLLNLPKNNSKNSNFILHFLDNISDISENNKPIITEQLSSQKVFIDGEENQVTQQVNQIVMGIFYLNTESYFTPSITEIVQESFSQSLNLGKSNQITQELKQTWLDLFLFGTEGGRDSLSLDELIQSASEADLFSEIELLMNEKNLFPYSYRGQTSYFSRAELPPTVSVPEPSSVINLLAVGIIGITVKIYQNFKP</sequence>
<dbReference type="AlphaFoldDB" id="E0UGS7"/>
<evidence type="ECO:0000313" key="2">
    <source>
        <dbReference type="EMBL" id="ADN14408.1"/>
    </source>
</evidence>
<evidence type="ECO:0008006" key="4">
    <source>
        <dbReference type="Google" id="ProtNLM"/>
    </source>
</evidence>
<dbReference type="RefSeq" id="WP_013322513.1">
    <property type="nucleotide sequence ID" value="NC_014501.1"/>
</dbReference>
<protein>
    <recommendedName>
        <fullName evidence="4">PEP-CTERM protein-sorting domain-containing protein</fullName>
    </recommendedName>
</protein>
<reference evidence="3" key="1">
    <citation type="journal article" date="2011" name="MBio">
        <title>Novel metabolic attributes of the genus Cyanothece, comprising a group of unicellular nitrogen-fixing Cyanobacteria.</title>
        <authorList>
            <person name="Bandyopadhyay A."/>
            <person name="Elvitigala T."/>
            <person name="Welsh E."/>
            <person name="Stockel J."/>
            <person name="Liberton M."/>
            <person name="Min H."/>
            <person name="Sherman L.A."/>
            <person name="Pakrasi H.B."/>
        </authorList>
    </citation>
    <scope>NUCLEOTIDE SEQUENCE [LARGE SCALE GENOMIC DNA]</scope>
    <source>
        <strain evidence="3">PCC 7822</strain>
    </source>
</reference>
<evidence type="ECO:0000256" key="1">
    <source>
        <dbReference type="SAM" id="SignalP"/>
    </source>
</evidence>
<organism evidence="2 3">
    <name type="scientific">Gloeothece verrucosa (strain PCC 7822)</name>
    <name type="common">Cyanothece sp. (strain PCC 7822)</name>
    <dbReference type="NCBI Taxonomy" id="497965"/>
    <lineage>
        <taxon>Bacteria</taxon>
        <taxon>Bacillati</taxon>
        <taxon>Cyanobacteriota</taxon>
        <taxon>Cyanophyceae</taxon>
        <taxon>Oscillatoriophycideae</taxon>
        <taxon>Chroococcales</taxon>
        <taxon>Aphanothecaceae</taxon>
        <taxon>Gloeothece</taxon>
        <taxon>Gloeothece verrucosa</taxon>
    </lineage>
</organism>
<accession>E0UGS7</accession>
<feature type="signal peptide" evidence="1">
    <location>
        <begin position="1"/>
        <end position="24"/>
    </location>
</feature>
<dbReference type="Proteomes" id="UP000008206">
    <property type="component" value="Chromosome"/>
</dbReference>
<name>E0UGS7_GLOV7</name>
<keyword evidence="1" id="KW-0732">Signal</keyword>
<proteinExistence type="predicted"/>
<keyword evidence="3" id="KW-1185">Reference proteome</keyword>
<dbReference type="KEGG" id="cyj:Cyan7822_2433"/>